<reference evidence="1 2" key="1">
    <citation type="journal article" date="2017" name="BMC Biol.">
        <title>Genomic innovations, transcriptional plasticity and gene loss underlying the evolution and divergence of two highly polyphagous and invasive Helicoverpa pest species.</title>
        <authorList>
            <person name="Pearce S.L."/>
            <person name="Clarke D.F."/>
            <person name="East P.D."/>
            <person name="Elfekih S."/>
            <person name="Gordon K.H."/>
            <person name="Jermiin L.S."/>
            <person name="McGaughran A."/>
            <person name="Oakeshott J.G."/>
            <person name="Papanikolaou A."/>
            <person name="Perera O.P."/>
            <person name="Rane R.V."/>
            <person name="Richards S."/>
            <person name="Tay W.T."/>
            <person name="Walsh T.K."/>
            <person name="Anderson A."/>
            <person name="Anderson C.J."/>
            <person name="Asgari S."/>
            <person name="Board P.G."/>
            <person name="Bretschneider A."/>
            <person name="Campbell P.M."/>
            <person name="Chertemps T."/>
            <person name="Christeller J.T."/>
            <person name="Coppin C.W."/>
            <person name="Downes S.J."/>
            <person name="Duan G."/>
            <person name="Farnsworth C.A."/>
            <person name="Good R.T."/>
            <person name="Han L.B."/>
            <person name="Han Y.C."/>
            <person name="Hatje K."/>
            <person name="Horne I."/>
            <person name="Huang Y.P."/>
            <person name="Hughes D.S."/>
            <person name="Jacquin-Joly E."/>
            <person name="James W."/>
            <person name="Jhangiani S."/>
            <person name="Kollmar M."/>
            <person name="Kuwar S.S."/>
            <person name="Li S."/>
            <person name="Liu N.Y."/>
            <person name="Maibeche M.T."/>
            <person name="Miller J.R."/>
            <person name="Montagne N."/>
            <person name="Perry T."/>
            <person name="Qu J."/>
            <person name="Song S.V."/>
            <person name="Sutton G.G."/>
            <person name="Vogel H."/>
            <person name="Walenz B.P."/>
            <person name="Xu W."/>
            <person name="Zhang H.J."/>
            <person name="Zou Z."/>
            <person name="Batterham P."/>
            <person name="Edwards O.R."/>
            <person name="Feyereisen R."/>
            <person name="Gibbs R.A."/>
            <person name="Heckel D.G."/>
            <person name="McGrath A."/>
            <person name="Robin C."/>
            <person name="Scherer S.E."/>
            <person name="Worley K.C."/>
            <person name="Wu Y.D."/>
        </authorList>
    </citation>
    <scope>NUCLEOTIDE SEQUENCE [LARGE SCALE GENOMIC DNA]</scope>
    <source>
        <strain evidence="1">Harm_GR_Male_#8</strain>
        <tissue evidence="1">Whole organism</tissue>
    </source>
</reference>
<dbReference type="AlphaFoldDB" id="A0A2W1C2T2"/>
<dbReference type="Proteomes" id="UP000249218">
    <property type="component" value="Unassembled WGS sequence"/>
</dbReference>
<organism evidence="1 2">
    <name type="scientific">Helicoverpa armigera</name>
    <name type="common">Cotton bollworm</name>
    <name type="synonym">Heliothis armigera</name>
    <dbReference type="NCBI Taxonomy" id="29058"/>
    <lineage>
        <taxon>Eukaryota</taxon>
        <taxon>Metazoa</taxon>
        <taxon>Ecdysozoa</taxon>
        <taxon>Arthropoda</taxon>
        <taxon>Hexapoda</taxon>
        <taxon>Insecta</taxon>
        <taxon>Pterygota</taxon>
        <taxon>Neoptera</taxon>
        <taxon>Endopterygota</taxon>
        <taxon>Lepidoptera</taxon>
        <taxon>Glossata</taxon>
        <taxon>Ditrysia</taxon>
        <taxon>Noctuoidea</taxon>
        <taxon>Noctuidae</taxon>
        <taxon>Heliothinae</taxon>
        <taxon>Helicoverpa</taxon>
    </lineage>
</organism>
<keyword evidence="2" id="KW-1185">Reference proteome</keyword>
<sequence length="129" mass="15018">MSIAEVNKTMNEYVKQMECSPKCFCERQCIITKSDIPPVLKKRQAKIETENKVTTSYFAPSNKLVDALRKREQEPKPWTGADAAHVLFMRNADRTLQDSKYKLPARKVVDEYRKYNALDETTLPVRNYN</sequence>
<name>A0A2W1C2T2_HELAM</name>
<accession>A0A2W1C2T2</accession>
<evidence type="ECO:0000313" key="2">
    <source>
        <dbReference type="Proteomes" id="UP000249218"/>
    </source>
</evidence>
<protein>
    <submittedName>
        <fullName evidence="1">Uncharacterized protein</fullName>
    </submittedName>
</protein>
<proteinExistence type="predicted"/>
<dbReference type="EMBL" id="KZ149902">
    <property type="protein sequence ID" value="PZC78453.1"/>
    <property type="molecule type" value="Genomic_DNA"/>
</dbReference>
<dbReference type="OrthoDB" id="7461743at2759"/>
<gene>
    <name evidence="1" type="primary">HaOG202118</name>
    <name evidence="1" type="ORF">B5X24_HaOG202118</name>
</gene>
<evidence type="ECO:0000313" key="1">
    <source>
        <dbReference type="EMBL" id="PZC78453.1"/>
    </source>
</evidence>